<evidence type="ECO:0000256" key="2">
    <source>
        <dbReference type="SAM" id="MobiDB-lite"/>
    </source>
</evidence>
<dbReference type="GeneID" id="20039039"/>
<keyword evidence="5" id="KW-1185">Reference proteome</keyword>
<dbReference type="OrthoDB" id="384877at2759"/>
<keyword evidence="1" id="KW-0175">Coiled coil</keyword>
<feature type="chain" id="PRO_5004887351" description="Rhoptry-associated protein 1" evidence="3">
    <location>
        <begin position="22"/>
        <end position="737"/>
    </location>
</feature>
<accession>W6ZY70</accession>
<feature type="signal peptide" evidence="3">
    <location>
        <begin position="1"/>
        <end position="21"/>
    </location>
</feature>
<proteinExistence type="predicted"/>
<organism evidence="4 5">
    <name type="scientific">Plasmodium inui San Antonio 1</name>
    <dbReference type="NCBI Taxonomy" id="1237626"/>
    <lineage>
        <taxon>Eukaryota</taxon>
        <taxon>Sar</taxon>
        <taxon>Alveolata</taxon>
        <taxon>Apicomplexa</taxon>
        <taxon>Aconoidasida</taxon>
        <taxon>Haemosporida</taxon>
        <taxon>Plasmodiidae</taxon>
        <taxon>Plasmodium</taxon>
        <taxon>Plasmodium (Plasmodium)</taxon>
    </lineage>
</organism>
<feature type="coiled-coil region" evidence="1">
    <location>
        <begin position="176"/>
        <end position="214"/>
    </location>
</feature>
<dbReference type="RefSeq" id="XP_008817576.1">
    <property type="nucleotide sequence ID" value="XM_008819354.1"/>
</dbReference>
<sequence>MITYGSSLLVLFYALYQNVSSGIHINGERRISNHREPEEFNVDDINSWMKLDDANFLNTWTKNVSDISFLETKSIKEMDSSNEDLSGSKSEKASYGDWNFMANQNEEGKPGKPKSNSGESSRSSSDGKSRYSAKSGSKSRGSSYSDYSAYDSDMSSTIGNKEFQKEMYDIAYNHPMDKLTKEMDILKNEYIKVKEEEGKTLDEEHKAIEEARKEERLKMLADSNEEESKDDDDVNFIKRDYTDTQIKSGFKEFLKNLNPFKKPIEPMKKEISLITYTPEKVLNKEKTMRDLGISHKYEPYQESILYTCPNSIFFFDNMENLRKELEKNQEKEATTNRIFDHNKECLKTFGLFDFELPDNKTPFGNVIGSIGDYHVRLYEIENDLIKYQPSLDYLTLADDYKLVKNDVNTLENVNFCLLNPKTLETFLKKNQIKELMGGEDPVVYEEKFTKYMTESIDCHLESLIYEDLDSSQDTKIVLKNVKSKLYLLQNGLTYKSKKLVNKLFNEIQKNPEPIFEKLTWIYENMYHLKRDYTFFAFKTVCDRYVSQYSIYQSLQGMTSYITEYTRLYGACFKNITIYNAVISGIHEQIKNLMKLMPRSGMLTDVHFEALLHKEQKKITKTDYVLNDYDPSVKAYALTQVERLPMVSVINSFFEAKKKALSKMIAQMKLDLFSLTDEDLKIPKDNGATSKLTAKLISIYKGEIKAFFREMRNDYVFLLKTRYRGHYKKNYLLYKRLE</sequence>
<evidence type="ECO:0000313" key="5">
    <source>
        <dbReference type="Proteomes" id="UP000030640"/>
    </source>
</evidence>
<dbReference type="EMBL" id="KI965476">
    <property type="protein sequence ID" value="EUD65782.1"/>
    <property type="molecule type" value="Genomic_DNA"/>
</dbReference>
<protein>
    <recommendedName>
        <fullName evidence="6">Rhoptry-associated protein 1</fullName>
    </recommendedName>
</protein>
<feature type="region of interest" description="Disordered" evidence="2">
    <location>
        <begin position="101"/>
        <end position="147"/>
    </location>
</feature>
<evidence type="ECO:0000313" key="4">
    <source>
        <dbReference type="EMBL" id="EUD65782.1"/>
    </source>
</evidence>
<evidence type="ECO:0000256" key="3">
    <source>
        <dbReference type="SAM" id="SignalP"/>
    </source>
</evidence>
<dbReference type="InterPro" id="IPR009864">
    <property type="entry name" value="RAP1_Plasmodium"/>
</dbReference>
<name>W6ZY70_9APIC</name>
<feature type="compositionally biased region" description="Low complexity" evidence="2">
    <location>
        <begin position="113"/>
        <end position="147"/>
    </location>
</feature>
<evidence type="ECO:0008006" key="6">
    <source>
        <dbReference type="Google" id="ProtNLM"/>
    </source>
</evidence>
<dbReference type="AlphaFoldDB" id="W6ZY70"/>
<keyword evidence="3" id="KW-0732">Signal</keyword>
<reference evidence="4 5" key="1">
    <citation type="submission" date="2013-02" db="EMBL/GenBank/DDBJ databases">
        <title>The Genome Sequence of Plasmodium inui San Antonio 1.</title>
        <authorList>
            <consortium name="The Broad Institute Genome Sequencing Platform"/>
            <consortium name="The Broad Institute Genome Sequencing Center for Infectious Disease"/>
            <person name="Neafsey D."/>
            <person name="Cheeseman I."/>
            <person name="Volkman S."/>
            <person name="Adams J."/>
            <person name="Walker B."/>
            <person name="Young S.K."/>
            <person name="Zeng Q."/>
            <person name="Gargeya S."/>
            <person name="Fitzgerald M."/>
            <person name="Haas B."/>
            <person name="Abouelleil A."/>
            <person name="Alvarado L."/>
            <person name="Arachchi H.M."/>
            <person name="Berlin A.M."/>
            <person name="Chapman S.B."/>
            <person name="Dewar J."/>
            <person name="Goldberg J."/>
            <person name="Griggs A."/>
            <person name="Gujja S."/>
            <person name="Hansen M."/>
            <person name="Howarth C."/>
            <person name="Imamovic A."/>
            <person name="Larimer J."/>
            <person name="McCowan C."/>
            <person name="Murphy C."/>
            <person name="Neiman D."/>
            <person name="Pearson M."/>
            <person name="Priest M."/>
            <person name="Roberts A."/>
            <person name="Saif S."/>
            <person name="Shea T."/>
            <person name="Sisk P."/>
            <person name="Sykes S."/>
            <person name="Wortman J."/>
            <person name="Nusbaum C."/>
            <person name="Birren B."/>
        </authorList>
    </citation>
    <scope>NUCLEOTIDE SEQUENCE [LARGE SCALE GENOMIC DNA]</scope>
    <source>
        <strain evidence="4 5">San Antonio 1</strain>
    </source>
</reference>
<dbReference type="Pfam" id="PF07218">
    <property type="entry name" value="RAP1"/>
    <property type="match status" value="1"/>
</dbReference>
<dbReference type="VEuPathDB" id="PlasmoDB:C922_03765"/>
<gene>
    <name evidence="4" type="ORF">C922_03765</name>
</gene>
<dbReference type="Proteomes" id="UP000030640">
    <property type="component" value="Unassembled WGS sequence"/>
</dbReference>
<evidence type="ECO:0000256" key="1">
    <source>
        <dbReference type="SAM" id="Coils"/>
    </source>
</evidence>